<comment type="function">
    <text evidence="9">Probably acts as a heme chaperone, transferring heme to an unknown acceptor. Binds one molecule of heme per monomer, possibly covalently. Binds 1 [4Fe-4S] cluster. The cluster is coordinated with 3 cysteines and an exchangeable S-adenosyl-L-methionine.</text>
</comment>
<keyword evidence="9" id="KW-0004">4Fe-4S</keyword>
<evidence type="ECO:0000313" key="12">
    <source>
        <dbReference type="Proteomes" id="UP000238358"/>
    </source>
</evidence>
<dbReference type="GO" id="GO:0051539">
    <property type="term" value="F:4 iron, 4 sulfur cluster binding"/>
    <property type="evidence" value="ECO:0007669"/>
    <property type="project" value="UniProtKB-UniRule"/>
</dbReference>
<evidence type="ECO:0000256" key="2">
    <source>
        <dbReference type="ARBA" id="ARBA00017228"/>
    </source>
</evidence>
<evidence type="ECO:0000259" key="10">
    <source>
        <dbReference type="PROSITE" id="PS51918"/>
    </source>
</evidence>
<feature type="domain" description="Radical SAM core" evidence="10">
    <location>
        <begin position="1"/>
        <end position="231"/>
    </location>
</feature>
<dbReference type="InterPro" id="IPR034505">
    <property type="entry name" value="Coproporphyrinogen-III_oxidase"/>
</dbReference>
<accession>A0A2S0M8Z7</accession>
<keyword evidence="6 9" id="KW-0408">Iron</keyword>
<protein>
    <recommendedName>
        <fullName evidence="2 9">Heme chaperone HemW</fullName>
    </recommendedName>
</protein>
<dbReference type="Pfam" id="PF06969">
    <property type="entry name" value="HemN_C"/>
    <property type="match status" value="1"/>
</dbReference>
<dbReference type="SFLD" id="SFLDF00562">
    <property type="entry name" value="HemN-like__clustered_with_heat"/>
    <property type="match status" value="1"/>
</dbReference>
<dbReference type="InterPro" id="IPR004559">
    <property type="entry name" value="HemW-like"/>
</dbReference>
<keyword evidence="5 9" id="KW-0479">Metal-binding</keyword>
<dbReference type="PANTHER" id="PTHR13932:SF5">
    <property type="entry name" value="RADICAL S-ADENOSYL METHIONINE DOMAIN-CONTAINING PROTEIN 1, MITOCHONDRIAL"/>
    <property type="match status" value="1"/>
</dbReference>
<evidence type="ECO:0000256" key="8">
    <source>
        <dbReference type="ARBA" id="ARBA00023186"/>
    </source>
</evidence>
<dbReference type="GO" id="GO:0046872">
    <property type="term" value="F:metal ion binding"/>
    <property type="evidence" value="ECO:0007669"/>
    <property type="project" value="UniProtKB-UniRule"/>
</dbReference>
<dbReference type="SFLD" id="SFLDF00288">
    <property type="entry name" value="HemN-like__clustered_with_nucl"/>
    <property type="match status" value="1"/>
</dbReference>
<dbReference type="RefSeq" id="WP_027895670.1">
    <property type="nucleotide sequence ID" value="NZ_CP027569.1"/>
</dbReference>
<reference evidence="11 12" key="1">
    <citation type="journal article" date="2018" name="Genome Announc.">
        <title>Complete genomes of two Megasphaera elsdenii strains, NCIMB 702410 and ATCC 25940.</title>
        <authorList>
            <person name="Hatmaker E.A."/>
            <person name="O'Dell K."/>
            <person name="Riley L.A."/>
            <person name="Klingeman D.M."/>
            <person name="Guss A.M."/>
        </authorList>
    </citation>
    <scope>NUCLEOTIDE SEQUENCE [LARGE SCALE GENOMIC DNA]</scope>
    <source>
        <strain evidence="11 12">NCIMB702410</strain>
    </source>
</reference>
<dbReference type="PANTHER" id="PTHR13932">
    <property type="entry name" value="COPROPORPHYRINIGEN III OXIDASE"/>
    <property type="match status" value="1"/>
</dbReference>
<dbReference type="NCBIfam" id="TIGR00539">
    <property type="entry name" value="hemN_rel"/>
    <property type="match status" value="1"/>
</dbReference>
<keyword evidence="8 9" id="KW-0143">Chaperone</keyword>
<dbReference type="GO" id="GO:0005737">
    <property type="term" value="C:cytoplasm"/>
    <property type="evidence" value="ECO:0007669"/>
    <property type="project" value="UniProtKB-SubCell"/>
</dbReference>
<dbReference type="InterPro" id="IPR010723">
    <property type="entry name" value="HemN_C"/>
</dbReference>
<keyword evidence="4 9" id="KW-0949">S-adenosyl-L-methionine</keyword>
<dbReference type="Proteomes" id="UP000238358">
    <property type="component" value="Chromosome"/>
</dbReference>
<dbReference type="OrthoDB" id="9808022at2"/>
<dbReference type="EMBL" id="CP027569">
    <property type="protein sequence ID" value="AVO27869.1"/>
    <property type="molecule type" value="Genomic_DNA"/>
</dbReference>
<dbReference type="Gene3D" id="3.20.20.70">
    <property type="entry name" value="Aldolase class I"/>
    <property type="match status" value="1"/>
</dbReference>
<dbReference type="InterPro" id="IPR013785">
    <property type="entry name" value="Aldolase_TIM"/>
</dbReference>
<dbReference type="SFLD" id="SFLDS00029">
    <property type="entry name" value="Radical_SAM"/>
    <property type="match status" value="1"/>
</dbReference>
<dbReference type="SFLD" id="SFLDG01065">
    <property type="entry name" value="anaerobic_coproporphyrinogen-I"/>
    <property type="match status" value="1"/>
</dbReference>
<evidence type="ECO:0000256" key="9">
    <source>
        <dbReference type="RuleBase" id="RU364116"/>
    </source>
</evidence>
<dbReference type="Pfam" id="PF04055">
    <property type="entry name" value="Radical_SAM"/>
    <property type="match status" value="1"/>
</dbReference>
<evidence type="ECO:0000256" key="3">
    <source>
        <dbReference type="ARBA" id="ARBA00022617"/>
    </source>
</evidence>
<dbReference type="InterPro" id="IPR006638">
    <property type="entry name" value="Elp3/MiaA/NifB-like_rSAM"/>
</dbReference>
<dbReference type="SUPFAM" id="SSF102114">
    <property type="entry name" value="Radical SAM enzymes"/>
    <property type="match status" value="1"/>
</dbReference>
<dbReference type="SFLD" id="SFLDG01082">
    <property type="entry name" value="B12-binding_domain_containing"/>
    <property type="match status" value="1"/>
</dbReference>
<evidence type="ECO:0000256" key="5">
    <source>
        <dbReference type="ARBA" id="ARBA00022723"/>
    </source>
</evidence>
<dbReference type="AlphaFoldDB" id="A0A2S0M8Z7"/>
<name>A0A2S0M8Z7_MEGEL</name>
<keyword evidence="3 9" id="KW-0349">Heme</keyword>
<keyword evidence="9" id="KW-0963">Cytoplasm</keyword>
<dbReference type="InterPro" id="IPR058240">
    <property type="entry name" value="rSAM_sf"/>
</dbReference>
<sequence length="374" mass="41305">MRLGLYVHIPFCRHKCLYCDFPSYAGLERYRDGYVQALCRDIAASPYAGEEADTIYIGGGTPSLLAAGDIDCILKALRQTFRMTSHAEITVEANPDSLDYDKAAALADSGVNRLSLGVQSFSDAMLSFLGRVHTAAQGERAIQAAYDAGIHNLSLDLMYGLPGQTLADVRRDVERLSQLPVVHASIYSLIVEDGTQLKAGLDKGEWQLPPDEATESMARTVHEAMHGYGFHHYEISSYAKGPFESRHNSKYWTYEPYIGFGVSAHSFDGKMRWANVANIPAYIQKAGKGSVVAESVAIDAERAVEDYCFLALRRRAGIDYGDYARRFGKAIEDDFGPVIDQLVRQGLLERTAQGCCLSEEGLGYGNYVFSKFIR</sequence>
<dbReference type="CDD" id="cd01335">
    <property type="entry name" value="Radical_SAM"/>
    <property type="match status" value="1"/>
</dbReference>
<comment type="similarity">
    <text evidence="1">Belongs to the anaerobic coproporphyrinogen-III oxidase family. HemW subfamily.</text>
</comment>
<evidence type="ECO:0000256" key="6">
    <source>
        <dbReference type="ARBA" id="ARBA00023004"/>
    </source>
</evidence>
<dbReference type="PROSITE" id="PS51918">
    <property type="entry name" value="RADICAL_SAM"/>
    <property type="match status" value="1"/>
</dbReference>
<evidence type="ECO:0000256" key="1">
    <source>
        <dbReference type="ARBA" id="ARBA00006100"/>
    </source>
</evidence>
<keyword evidence="7 9" id="KW-0411">Iron-sulfur</keyword>
<dbReference type="SMART" id="SM00729">
    <property type="entry name" value="Elp3"/>
    <property type="match status" value="1"/>
</dbReference>
<evidence type="ECO:0000256" key="7">
    <source>
        <dbReference type="ARBA" id="ARBA00023014"/>
    </source>
</evidence>
<dbReference type="GO" id="GO:0004109">
    <property type="term" value="F:coproporphyrinogen oxidase activity"/>
    <property type="evidence" value="ECO:0007669"/>
    <property type="project" value="InterPro"/>
</dbReference>
<dbReference type="GO" id="GO:0006779">
    <property type="term" value="P:porphyrin-containing compound biosynthetic process"/>
    <property type="evidence" value="ECO:0007669"/>
    <property type="project" value="InterPro"/>
</dbReference>
<proteinExistence type="inferred from homology"/>
<comment type="subcellular location">
    <subcellularLocation>
        <location evidence="9">Cytoplasm</location>
    </subcellularLocation>
</comment>
<gene>
    <name evidence="11" type="ORF">C6Y28_09710</name>
</gene>
<organism evidence="11 12">
    <name type="scientific">Megasphaera elsdenii</name>
    <dbReference type="NCBI Taxonomy" id="907"/>
    <lineage>
        <taxon>Bacteria</taxon>
        <taxon>Bacillati</taxon>
        <taxon>Bacillota</taxon>
        <taxon>Negativicutes</taxon>
        <taxon>Veillonellales</taxon>
        <taxon>Veillonellaceae</taxon>
        <taxon>Megasphaera</taxon>
    </lineage>
</organism>
<evidence type="ECO:0000313" key="11">
    <source>
        <dbReference type="EMBL" id="AVO27869.1"/>
    </source>
</evidence>
<evidence type="ECO:0000256" key="4">
    <source>
        <dbReference type="ARBA" id="ARBA00022691"/>
    </source>
</evidence>
<dbReference type="InterPro" id="IPR007197">
    <property type="entry name" value="rSAM"/>
</dbReference>